<dbReference type="PANTHER" id="PTHR43582">
    <property type="entry name" value="LINEARMYCIN RESISTANCE ATP-BINDING PROTEIN LNRL"/>
    <property type="match status" value="1"/>
</dbReference>
<dbReference type="Proteomes" id="UP001148313">
    <property type="component" value="Unassembled WGS sequence"/>
</dbReference>
<accession>A0ABT4VPS4</accession>
<evidence type="ECO:0000313" key="6">
    <source>
        <dbReference type="Proteomes" id="UP001148313"/>
    </source>
</evidence>
<evidence type="ECO:0000313" key="5">
    <source>
        <dbReference type="EMBL" id="MDA4846686.1"/>
    </source>
</evidence>
<keyword evidence="6" id="KW-1185">Reference proteome</keyword>
<gene>
    <name evidence="5" type="ORF">OOZ53_15085</name>
</gene>
<dbReference type="Gene3D" id="3.40.50.300">
    <property type="entry name" value="P-loop containing nucleotide triphosphate hydrolases"/>
    <property type="match status" value="1"/>
</dbReference>
<dbReference type="SMART" id="SM00382">
    <property type="entry name" value="AAA"/>
    <property type="match status" value="1"/>
</dbReference>
<sequence length="327" mass="35794">MARQPTEATRTDRPPEAAPTALEIAGLSVRYGSRGVIDGLDLAIGRSEIFGLLGPNGSGKTTLVRAICKRVKPSAGRIRISGENNTKRSALRRVGLVPQEIALYPHLTVRENLMTFGRLSGLSHRQTAKILDFVVEATRLTRHLDDAVHTLSGGWKRRANIAAALLHGPSLLILDEPTVGVDIGARNALHTVIRNLGRSGLAVLLTTHDLDQAQALCSRVGFLRDGKLSPVGRPADLLKDAFDSKCELLVDLYEPARSKTRDMLKRLGFSSRHLGLEWSRMIDTSVDAQAGLTDALHRTDLRIKEIRFREPDLDSLFVKLTGEDGRS</sequence>
<evidence type="ECO:0000256" key="3">
    <source>
        <dbReference type="ARBA" id="ARBA00022840"/>
    </source>
</evidence>
<name>A0ABT4VPS4_9HYPH</name>
<dbReference type="InterPro" id="IPR027417">
    <property type="entry name" value="P-loop_NTPase"/>
</dbReference>
<dbReference type="InterPro" id="IPR003593">
    <property type="entry name" value="AAA+_ATPase"/>
</dbReference>
<protein>
    <submittedName>
        <fullName evidence="5">ABC transporter ATP-binding protein</fullName>
    </submittedName>
</protein>
<dbReference type="EMBL" id="JAPJZH010000009">
    <property type="protein sequence ID" value="MDA4846686.1"/>
    <property type="molecule type" value="Genomic_DNA"/>
</dbReference>
<evidence type="ECO:0000259" key="4">
    <source>
        <dbReference type="PROSITE" id="PS50893"/>
    </source>
</evidence>
<dbReference type="InterPro" id="IPR003439">
    <property type="entry name" value="ABC_transporter-like_ATP-bd"/>
</dbReference>
<evidence type="ECO:0000256" key="2">
    <source>
        <dbReference type="ARBA" id="ARBA00022741"/>
    </source>
</evidence>
<feature type="domain" description="ABC transporter" evidence="4">
    <location>
        <begin position="22"/>
        <end position="250"/>
    </location>
</feature>
<keyword evidence="3 5" id="KW-0067">ATP-binding</keyword>
<evidence type="ECO:0000256" key="1">
    <source>
        <dbReference type="ARBA" id="ARBA00005417"/>
    </source>
</evidence>
<comment type="similarity">
    <text evidence="1">Belongs to the ABC transporter superfamily.</text>
</comment>
<dbReference type="InterPro" id="IPR017871">
    <property type="entry name" value="ABC_transporter-like_CS"/>
</dbReference>
<dbReference type="RefSeq" id="WP_271090466.1">
    <property type="nucleotide sequence ID" value="NZ_JAPJZH010000009.1"/>
</dbReference>
<keyword evidence="2" id="KW-0547">Nucleotide-binding</keyword>
<dbReference type="CDD" id="cd03230">
    <property type="entry name" value="ABC_DR_subfamily_A"/>
    <property type="match status" value="1"/>
</dbReference>
<dbReference type="SUPFAM" id="SSF52540">
    <property type="entry name" value="P-loop containing nucleoside triphosphate hydrolases"/>
    <property type="match status" value="1"/>
</dbReference>
<dbReference type="GO" id="GO:0005524">
    <property type="term" value="F:ATP binding"/>
    <property type="evidence" value="ECO:0007669"/>
    <property type="project" value="UniProtKB-KW"/>
</dbReference>
<dbReference type="PROSITE" id="PS00211">
    <property type="entry name" value="ABC_TRANSPORTER_1"/>
    <property type="match status" value="1"/>
</dbReference>
<proteinExistence type="inferred from homology"/>
<dbReference type="Pfam" id="PF00005">
    <property type="entry name" value="ABC_tran"/>
    <property type="match status" value="1"/>
</dbReference>
<dbReference type="PANTHER" id="PTHR43582:SF2">
    <property type="entry name" value="LINEARMYCIN RESISTANCE ATP-BINDING PROTEIN LNRL"/>
    <property type="match status" value="1"/>
</dbReference>
<organism evidence="5 6">
    <name type="scientific">Hoeflea poritis</name>
    <dbReference type="NCBI Taxonomy" id="2993659"/>
    <lineage>
        <taxon>Bacteria</taxon>
        <taxon>Pseudomonadati</taxon>
        <taxon>Pseudomonadota</taxon>
        <taxon>Alphaproteobacteria</taxon>
        <taxon>Hyphomicrobiales</taxon>
        <taxon>Rhizobiaceae</taxon>
        <taxon>Hoeflea</taxon>
    </lineage>
</organism>
<comment type="caution">
    <text evidence="5">The sequence shown here is derived from an EMBL/GenBank/DDBJ whole genome shotgun (WGS) entry which is preliminary data.</text>
</comment>
<dbReference type="PROSITE" id="PS50893">
    <property type="entry name" value="ABC_TRANSPORTER_2"/>
    <property type="match status" value="1"/>
</dbReference>
<reference evidence="5" key="1">
    <citation type="submission" date="2022-11" db="EMBL/GenBank/DDBJ databases">
        <title>Hoeflea poritis sp. nov., isolated from scleractinian coral Porites lutea.</title>
        <authorList>
            <person name="Zhang G."/>
            <person name="Wei Q."/>
            <person name="Cai L."/>
        </authorList>
    </citation>
    <scope>NUCLEOTIDE SEQUENCE</scope>
    <source>
        <strain evidence="5">E7-10</strain>
    </source>
</reference>